<sequence>MSSKQREDLVVPYKHVASKPRRDASNIIAQSLPMAAMFMKNKVLAWAALFLAVQSYLQEPINKPQTDDKGQAEQPALLRILFAVAAVGTCYMDLFFPSTNPALRKAASVATETMTTIAAAATS</sequence>
<dbReference type="PANTHER" id="PTHR28038">
    <property type="entry name" value="ADL329WP"/>
    <property type="match status" value="1"/>
</dbReference>
<evidence type="ECO:0000256" key="1">
    <source>
        <dbReference type="ARBA" id="ARBA00004370"/>
    </source>
</evidence>
<keyword evidence="4 5" id="KW-0472">Membrane</keyword>
<protein>
    <submittedName>
        <fullName evidence="6">Uncharacterized protein</fullName>
    </submittedName>
</protein>
<name>A0ABP0ZSW1_9ASCO</name>
<proteinExistence type="predicted"/>
<evidence type="ECO:0000256" key="4">
    <source>
        <dbReference type="ARBA" id="ARBA00023136"/>
    </source>
</evidence>
<evidence type="ECO:0000256" key="2">
    <source>
        <dbReference type="ARBA" id="ARBA00022692"/>
    </source>
</evidence>
<keyword evidence="2 5" id="KW-0812">Transmembrane</keyword>
<dbReference type="Proteomes" id="UP001497383">
    <property type="component" value="Chromosome 5"/>
</dbReference>
<keyword evidence="3 5" id="KW-1133">Transmembrane helix</keyword>
<comment type="subcellular location">
    <subcellularLocation>
        <location evidence="1">Membrane</location>
    </subcellularLocation>
</comment>
<dbReference type="EMBL" id="OZ022409">
    <property type="protein sequence ID" value="CAK9440175.1"/>
    <property type="molecule type" value="Genomic_DNA"/>
</dbReference>
<dbReference type="RefSeq" id="XP_066831213.1">
    <property type="nucleotide sequence ID" value="XM_066974478.1"/>
</dbReference>
<reference evidence="6 7" key="1">
    <citation type="submission" date="2024-03" db="EMBL/GenBank/DDBJ databases">
        <authorList>
            <person name="Brejova B."/>
        </authorList>
    </citation>
    <scope>NUCLEOTIDE SEQUENCE [LARGE SCALE GENOMIC DNA]</scope>
    <source>
        <strain evidence="6 7">CBS 14171</strain>
    </source>
</reference>
<evidence type="ECO:0000313" key="6">
    <source>
        <dbReference type="EMBL" id="CAK9440175.1"/>
    </source>
</evidence>
<feature type="transmembrane region" description="Helical" evidence="5">
    <location>
        <begin position="76"/>
        <end position="96"/>
    </location>
</feature>
<accession>A0ABP0ZSW1</accession>
<evidence type="ECO:0000256" key="5">
    <source>
        <dbReference type="SAM" id="Phobius"/>
    </source>
</evidence>
<dbReference type="GeneID" id="92209471"/>
<organism evidence="6 7">
    <name type="scientific">Lodderomyces beijingensis</name>
    <dbReference type="NCBI Taxonomy" id="1775926"/>
    <lineage>
        <taxon>Eukaryota</taxon>
        <taxon>Fungi</taxon>
        <taxon>Dikarya</taxon>
        <taxon>Ascomycota</taxon>
        <taxon>Saccharomycotina</taxon>
        <taxon>Pichiomycetes</taxon>
        <taxon>Debaryomycetaceae</taxon>
        <taxon>Candida/Lodderomyces clade</taxon>
        <taxon>Lodderomyces</taxon>
    </lineage>
</organism>
<dbReference type="InterPro" id="IPR005351">
    <property type="entry name" value="ASTER"/>
</dbReference>
<evidence type="ECO:0000256" key="3">
    <source>
        <dbReference type="ARBA" id="ARBA00022989"/>
    </source>
</evidence>
<dbReference type="Pfam" id="PF03669">
    <property type="entry name" value="ASTER"/>
    <property type="match status" value="1"/>
</dbReference>
<gene>
    <name evidence="6" type="ORF">LODBEIA_P42750</name>
</gene>
<evidence type="ECO:0000313" key="7">
    <source>
        <dbReference type="Proteomes" id="UP001497383"/>
    </source>
</evidence>
<dbReference type="PANTHER" id="PTHR28038:SF1">
    <property type="entry name" value="ADL329WP"/>
    <property type="match status" value="1"/>
</dbReference>
<keyword evidence="7" id="KW-1185">Reference proteome</keyword>